<feature type="coiled-coil region" evidence="1">
    <location>
        <begin position="407"/>
        <end position="441"/>
    </location>
</feature>
<feature type="region of interest" description="Disordered" evidence="2">
    <location>
        <begin position="1116"/>
        <end position="1260"/>
    </location>
</feature>
<evidence type="ECO:0000256" key="1">
    <source>
        <dbReference type="SAM" id="Coils"/>
    </source>
</evidence>
<sequence length="1260" mass="143151">MYDYEKETGPRQRGVNPNSANPANIRLKPSWSHTDSRPISPSGEALKSYTKRVPSPSNHSEQTNVRQSRPTAATSGKSVAALQQHHQWLMQQQQQQQRAEAGQNSRKSNPPGAFVSSFRNQSPSPVSSISKTRLSFVPQEKGPTEHEGGSEGEYDSIEETQRQTRKPSISKARRDDRSDAGSTSASSTSGLSTMRSDRSLLVGPNFTQGPTSTSTNGPQEFTVAKEGWLYKKNSLMQWKPVYVVAKHGNAVKPGGLYIYKDDKFSNHIQTYDMSEVVEVQPRAQEYKTGIKWEMRILVKREDVILATDDFQARKDWVTSLTSIMGKVSIASHNQLQTRTISAEHMNRDLQAINDELEAENIQLRDRLARIEEQHAKKEHTMEIEHRERESVLATELDHMRQTLDTRSELMENEMTSWRNKANHLERQMEDWQAKEEESERQLMKNDALEQEILKWRLRVDDLEYIKKQMEYKITNQEKADRTPETYHKIGRREGRYNSNQNEDCPDSVKETLSDVKYSLQALRDQVKLASEGNPAMNLQVSDIKSSTEKLCKTLDEAREEWTELQHGILRFMESESEDGKNNSKSDKQTQVLDELRREFSDLREELIGSDEKGNESSNNTISLSGKFDVLMQMMEMLQLSQTRLMSFCMDKDDSSDRQIATDDISGVHTMLGLLKDKISDGIDKEGLDTAVQSIQDTLQAHQKQTGEWINDMRKQSEDMLEKVGAYLEHQKDTDPETSKSDVLDNHAINYQLQEIHESISTALQSSTEELKESQKEGRDDYEKSLKVLGHLFQHVIQQIEASAIPDLPGLSQQLEEVVDRLMMTEERLSRLNSNMGSYPRQFSAESETTMRDISSNQETLTDEAILGDIRELVMGTRGYMERTLRVLDRFGGSHVGMEETVRRAVKSAFNSHLGVDWQDPTGQKKLKQDNTEDKLKKYEDNARGYFDKSMLSMREHLEEYTGIMYKMVEDLVLRAIDHIDQKNSASKDFEDIGKQKSLNLDGNNTQRLDGQTVELVDLHARLSVQKDSLEAEIKSLQSERTSLQESVQVLRVDNKAMEQEIQAKKLELQAVMEKCESVTREIQRKREENISGIAKDLEPLIRQIAKLKQISSLGEDSIMSDDSEHSTSSGYIDINPIKPGNRGLPNNEKNQRSRSKSPLPSLNAGRPRPDYNSTRSTNGSEPNDARKPSPNAYKLPSLPNDRRVSFGGAQSTPPGVSDKQWKPPRRGLPLEFDSSPKGLSGGRERPRAPSPLADLLGRGK</sequence>
<proteinExistence type="predicted"/>
<feature type="compositionally biased region" description="Polar residues" evidence="2">
    <location>
        <begin position="55"/>
        <end position="77"/>
    </location>
</feature>
<dbReference type="Gene3D" id="2.30.29.30">
    <property type="entry name" value="Pleckstrin-homology domain (PH domain)/Phosphotyrosine-binding domain (PTB)"/>
    <property type="match status" value="1"/>
</dbReference>
<feature type="domain" description="PH" evidence="3">
    <location>
        <begin position="222"/>
        <end position="325"/>
    </location>
</feature>
<organism evidence="4 5">
    <name type="scientific">Phycomyces blakesleeanus</name>
    <dbReference type="NCBI Taxonomy" id="4837"/>
    <lineage>
        <taxon>Eukaryota</taxon>
        <taxon>Fungi</taxon>
        <taxon>Fungi incertae sedis</taxon>
        <taxon>Mucoromycota</taxon>
        <taxon>Mucoromycotina</taxon>
        <taxon>Mucoromycetes</taxon>
        <taxon>Mucorales</taxon>
        <taxon>Phycomycetaceae</taxon>
        <taxon>Phycomyces</taxon>
    </lineage>
</organism>
<feature type="compositionally biased region" description="Polar residues" evidence="2">
    <location>
        <begin position="117"/>
        <end position="133"/>
    </location>
</feature>
<feature type="compositionally biased region" description="Basic and acidic residues" evidence="2">
    <location>
        <begin position="1"/>
        <end position="10"/>
    </location>
</feature>
<evidence type="ECO:0000259" key="3">
    <source>
        <dbReference type="PROSITE" id="PS50003"/>
    </source>
</evidence>
<feature type="coiled-coil region" evidence="1">
    <location>
        <begin position="585"/>
        <end position="612"/>
    </location>
</feature>
<dbReference type="CDD" id="cd00821">
    <property type="entry name" value="PH"/>
    <property type="match status" value="1"/>
</dbReference>
<feature type="compositionally biased region" description="Polar residues" evidence="2">
    <location>
        <begin position="205"/>
        <end position="219"/>
    </location>
</feature>
<dbReference type="Proteomes" id="UP001448207">
    <property type="component" value="Unassembled WGS sequence"/>
</dbReference>
<dbReference type="EMBL" id="JBCLYO010000004">
    <property type="protein sequence ID" value="KAL0090433.1"/>
    <property type="molecule type" value="Genomic_DNA"/>
</dbReference>
<feature type="compositionally biased region" description="Low complexity" evidence="2">
    <location>
        <begin position="82"/>
        <end position="97"/>
    </location>
</feature>
<evidence type="ECO:0000313" key="4">
    <source>
        <dbReference type="EMBL" id="KAL0090433.1"/>
    </source>
</evidence>
<name>A0ABR3B674_PHYBL</name>
<dbReference type="InterPro" id="IPR001849">
    <property type="entry name" value="PH_domain"/>
</dbReference>
<gene>
    <name evidence="4" type="ORF">J3Q64DRAFT_1820184</name>
</gene>
<dbReference type="SUPFAM" id="SSF50729">
    <property type="entry name" value="PH domain-like"/>
    <property type="match status" value="1"/>
</dbReference>
<comment type="caution">
    <text evidence="4">The sequence shown here is derived from an EMBL/GenBank/DDBJ whole genome shotgun (WGS) entry which is preliminary data.</text>
</comment>
<protein>
    <recommendedName>
        <fullName evidence="3">PH domain-containing protein</fullName>
    </recommendedName>
</protein>
<feature type="region of interest" description="Disordered" evidence="2">
    <location>
        <begin position="1"/>
        <end position="219"/>
    </location>
</feature>
<dbReference type="PROSITE" id="PS50003">
    <property type="entry name" value="PH_DOMAIN"/>
    <property type="match status" value="1"/>
</dbReference>
<accession>A0ABR3B674</accession>
<evidence type="ECO:0000256" key="2">
    <source>
        <dbReference type="SAM" id="MobiDB-lite"/>
    </source>
</evidence>
<feature type="compositionally biased region" description="Low complexity" evidence="2">
    <location>
        <begin position="180"/>
        <end position="194"/>
    </location>
</feature>
<evidence type="ECO:0000313" key="5">
    <source>
        <dbReference type="Proteomes" id="UP001448207"/>
    </source>
</evidence>
<feature type="coiled-coil region" evidence="1">
    <location>
        <begin position="342"/>
        <end position="380"/>
    </location>
</feature>
<feature type="compositionally biased region" description="Polar residues" evidence="2">
    <location>
        <begin position="1171"/>
        <end position="1181"/>
    </location>
</feature>
<feature type="coiled-coil region" evidence="1">
    <location>
        <begin position="1019"/>
        <end position="1088"/>
    </location>
</feature>
<reference evidence="4 5" key="1">
    <citation type="submission" date="2024-04" db="EMBL/GenBank/DDBJ databases">
        <title>Symmetric and asymmetric DNA N6-adenine methylation regulates different biological responses in Mucorales.</title>
        <authorList>
            <consortium name="Lawrence Berkeley National Laboratory"/>
            <person name="Lax C."/>
            <person name="Mondo S.J."/>
            <person name="Osorio-Concepcion M."/>
            <person name="Muszewska A."/>
            <person name="Corrochano-Luque M."/>
            <person name="Gutierrez G."/>
            <person name="Riley R."/>
            <person name="Lipzen A."/>
            <person name="Guo J."/>
            <person name="Hundley H."/>
            <person name="Amirebrahimi M."/>
            <person name="Ng V."/>
            <person name="Lorenzo-Gutierrez D."/>
            <person name="Binder U."/>
            <person name="Yang J."/>
            <person name="Song Y."/>
            <person name="Canovas D."/>
            <person name="Navarro E."/>
            <person name="Freitag M."/>
            <person name="Gabaldon T."/>
            <person name="Grigoriev I.V."/>
            <person name="Corrochano L.M."/>
            <person name="Nicolas F.E."/>
            <person name="Garre V."/>
        </authorList>
    </citation>
    <scope>NUCLEOTIDE SEQUENCE [LARGE SCALE GENOMIC DNA]</scope>
    <source>
        <strain evidence="4 5">L51</strain>
    </source>
</reference>
<dbReference type="SMART" id="SM00233">
    <property type="entry name" value="PH"/>
    <property type="match status" value="1"/>
</dbReference>
<dbReference type="InterPro" id="IPR011993">
    <property type="entry name" value="PH-like_dom_sf"/>
</dbReference>
<keyword evidence="1" id="KW-0175">Coiled coil</keyword>
<keyword evidence="5" id="KW-1185">Reference proteome</keyword>
<dbReference type="Pfam" id="PF00169">
    <property type="entry name" value="PH"/>
    <property type="match status" value="1"/>
</dbReference>